<keyword evidence="9" id="KW-0479">Metal-binding</keyword>
<keyword evidence="8 12" id="KW-0808">Transferase</keyword>
<dbReference type="NCBIfam" id="NF006877">
    <property type="entry name" value="PRK09375.1-1"/>
    <property type="match status" value="1"/>
</dbReference>
<comment type="cofactor">
    <cofactor evidence="1">
        <name>[4Fe-4S] cluster</name>
        <dbReference type="ChEBI" id="CHEBI:49883"/>
    </cofactor>
</comment>
<dbReference type="PANTHER" id="PTHR30573">
    <property type="entry name" value="QUINOLINATE SYNTHETASE A"/>
    <property type="match status" value="1"/>
</dbReference>
<dbReference type="InterPro" id="IPR036094">
    <property type="entry name" value="NadA_sf"/>
</dbReference>
<evidence type="ECO:0000256" key="10">
    <source>
        <dbReference type="ARBA" id="ARBA00023004"/>
    </source>
</evidence>
<evidence type="ECO:0000256" key="8">
    <source>
        <dbReference type="ARBA" id="ARBA00022679"/>
    </source>
</evidence>
<dbReference type="EC" id="2.5.1.72" evidence="4"/>
<comment type="subcellular location">
    <subcellularLocation>
        <location evidence="2">Cytoplasm</location>
    </subcellularLocation>
</comment>
<keyword evidence="5" id="KW-0004">4Fe-4S</keyword>
<dbReference type="AlphaFoldDB" id="A0A3B1B3P0"/>
<dbReference type="GO" id="GO:0005829">
    <property type="term" value="C:cytosol"/>
    <property type="evidence" value="ECO:0007669"/>
    <property type="project" value="TreeGrafter"/>
</dbReference>
<dbReference type="GO" id="GO:0046872">
    <property type="term" value="F:metal ion binding"/>
    <property type="evidence" value="ECO:0007669"/>
    <property type="project" value="UniProtKB-KW"/>
</dbReference>
<dbReference type="GO" id="GO:0051539">
    <property type="term" value="F:4 iron, 4 sulfur cluster binding"/>
    <property type="evidence" value="ECO:0007669"/>
    <property type="project" value="UniProtKB-KW"/>
</dbReference>
<dbReference type="UniPathway" id="UPA00253">
    <property type="reaction ID" value="UER00327"/>
</dbReference>
<dbReference type="PANTHER" id="PTHR30573:SF0">
    <property type="entry name" value="QUINOLINATE SYNTHASE, CHLOROPLASTIC"/>
    <property type="match status" value="1"/>
</dbReference>
<dbReference type="SUPFAM" id="SSF142754">
    <property type="entry name" value="NadA-like"/>
    <property type="match status" value="1"/>
</dbReference>
<evidence type="ECO:0000256" key="6">
    <source>
        <dbReference type="ARBA" id="ARBA00022490"/>
    </source>
</evidence>
<evidence type="ECO:0000256" key="2">
    <source>
        <dbReference type="ARBA" id="ARBA00004496"/>
    </source>
</evidence>
<gene>
    <name evidence="12" type="ORF">MNBD_GAMMA24-2048</name>
</gene>
<dbReference type="Pfam" id="PF02445">
    <property type="entry name" value="NadA"/>
    <property type="match status" value="1"/>
</dbReference>
<comment type="pathway">
    <text evidence="3">Cofactor biosynthesis; NAD(+) biosynthesis; quinolinate from iminoaspartate: step 1/1.</text>
</comment>
<reference evidence="12" key="1">
    <citation type="submission" date="2018-06" db="EMBL/GenBank/DDBJ databases">
        <authorList>
            <person name="Zhirakovskaya E."/>
        </authorList>
    </citation>
    <scope>NUCLEOTIDE SEQUENCE</scope>
</reference>
<evidence type="ECO:0000256" key="3">
    <source>
        <dbReference type="ARBA" id="ARBA00005065"/>
    </source>
</evidence>
<keyword evidence="10" id="KW-0408">Iron</keyword>
<sequence length="364" mass="39773">MNTAHPSIIIDDSEIRQQAQAIPAPRILAEDERQKLIARVKQLLQEKNAVLVAHYYTEDDLQMLADETGGCVSDSLEMARFGHAHPASTIVVAGVRFMGETAKILNPEKQVLMPTLEAECSLDLSCPADSFTAFCNEHPDRTVVVYANTSAEVKARADWVVTSSIATKIIRHLHEKGEKILWAPDRYLGSYIQKVTGADMLLWQGSCIVHDEFKAKELIKLHSKYPDAAVLVHPESPLEVINQADLVGSTTEIIRAAKEMKNDTFIVATDRGIFYKMKQAAPSKNFIVAPTGGISASCGSCAHCPWMSMNSLENLAQTLENGSNEIQVDAEIGKQATVSVKRMLDFAESLKTPATGKANIASPA</sequence>
<dbReference type="Gene3D" id="3.40.50.10800">
    <property type="entry name" value="NadA-like"/>
    <property type="match status" value="3"/>
</dbReference>
<dbReference type="GO" id="GO:0008987">
    <property type="term" value="F:quinolinate synthetase A activity"/>
    <property type="evidence" value="ECO:0007669"/>
    <property type="project" value="InterPro"/>
</dbReference>
<name>A0A3B1B3P0_9ZZZZ</name>
<evidence type="ECO:0000256" key="11">
    <source>
        <dbReference type="ARBA" id="ARBA00023014"/>
    </source>
</evidence>
<proteinExistence type="predicted"/>
<dbReference type="FunFam" id="3.40.50.10800:FF:000001">
    <property type="entry name" value="Quinolinate synthase A"/>
    <property type="match status" value="1"/>
</dbReference>
<dbReference type="NCBIfam" id="TIGR00550">
    <property type="entry name" value="nadA"/>
    <property type="match status" value="1"/>
</dbReference>
<dbReference type="EMBL" id="UOFZ01000076">
    <property type="protein sequence ID" value="VAX12959.1"/>
    <property type="molecule type" value="Genomic_DNA"/>
</dbReference>
<dbReference type="FunFam" id="3.40.50.10800:FF:000003">
    <property type="entry name" value="Quinolinate synthase A"/>
    <property type="match status" value="1"/>
</dbReference>
<keyword evidence="7" id="KW-0662">Pyridine nucleotide biosynthesis</keyword>
<accession>A0A3B1B3P0</accession>
<keyword evidence="11" id="KW-0411">Iron-sulfur</keyword>
<organism evidence="12">
    <name type="scientific">hydrothermal vent metagenome</name>
    <dbReference type="NCBI Taxonomy" id="652676"/>
    <lineage>
        <taxon>unclassified sequences</taxon>
        <taxon>metagenomes</taxon>
        <taxon>ecological metagenomes</taxon>
    </lineage>
</organism>
<evidence type="ECO:0000256" key="1">
    <source>
        <dbReference type="ARBA" id="ARBA00001966"/>
    </source>
</evidence>
<evidence type="ECO:0000256" key="4">
    <source>
        <dbReference type="ARBA" id="ARBA00012669"/>
    </source>
</evidence>
<keyword evidence="6" id="KW-0963">Cytoplasm</keyword>
<evidence type="ECO:0000256" key="5">
    <source>
        <dbReference type="ARBA" id="ARBA00022485"/>
    </source>
</evidence>
<protein>
    <recommendedName>
        <fullName evidence="4">quinolinate synthase</fullName>
        <ecNumber evidence="4">2.5.1.72</ecNumber>
    </recommendedName>
</protein>
<evidence type="ECO:0000256" key="7">
    <source>
        <dbReference type="ARBA" id="ARBA00022642"/>
    </source>
</evidence>
<dbReference type="InterPro" id="IPR003473">
    <property type="entry name" value="NadA"/>
</dbReference>
<dbReference type="GO" id="GO:0034628">
    <property type="term" value="P:'de novo' NAD+ biosynthetic process from L-aspartate"/>
    <property type="evidence" value="ECO:0007669"/>
    <property type="project" value="TreeGrafter"/>
</dbReference>
<evidence type="ECO:0000256" key="9">
    <source>
        <dbReference type="ARBA" id="ARBA00022723"/>
    </source>
</evidence>
<evidence type="ECO:0000313" key="12">
    <source>
        <dbReference type="EMBL" id="VAX12959.1"/>
    </source>
</evidence>
<dbReference type="NCBIfam" id="NF006878">
    <property type="entry name" value="PRK09375.1-2"/>
    <property type="match status" value="1"/>
</dbReference>